<keyword evidence="2" id="KW-1185">Reference proteome</keyword>
<organism evidence="1 2">
    <name type="scientific">Dovyalis caffra</name>
    <dbReference type="NCBI Taxonomy" id="77055"/>
    <lineage>
        <taxon>Eukaryota</taxon>
        <taxon>Viridiplantae</taxon>
        <taxon>Streptophyta</taxon>
        <taxon>Embryophyta</taxon>
        <taxon>Tracheophyta</taxon>
        <taxon>Spermatophyta</taxon>
        <taxon>Magnoliopsida</taxon>
        <taxon>eudicotyledons</taxon>
        <taxon>Gunneridae</taxon>
        <taxon>Pentapetalae</taxon>
        <taxon>rosids</taxon>
        <taxon>fabids</taxon>
        <taxon>Malpighiales</taxon>
        <taxon>Salicaceae</taxon>
        <taxon>Flacourtieae</taxon>
        <taxon>Dovyalis</taxon>
    </lineage>
</organism>
<sequence length="68" mass="7518">MGKKKKKIILAMSLWRVGDLGNGGRFSWLEEFERDNVPVNQNGILALSAKEHDKISHKVKLGIGAEAS</sequence>
<dbReference type="AlphaFoldDB" id="A0AAV1RUN6"/>
<comment type="caution">
    <text evidence="1">The sequence shown here is derived from an EMBL/GenBank/DDBJ whole genome shotgun (WGS) entry which is preliminary data.</text>
</comment>
<protein>
    <submittedName>
        <fullName evidence="1">Uncharacterized protein</fullName>
    </submittedName>
</protein>
<dbReference type="Proteomes" id="UP001314170">
    <property type="component" value="Unassembled WGS sequence"/>
</dbReference>
<accession>A0AAV1RUN6</accession>
<reference evidence="1 2" key="1">
    <citation type="submission" date="2024-01" db="EMBL/GenBank/DDBJ databases">
        <authorList>
            <person name="Waweru B."/>
        </authorList>
    </citation>
    <scope>NUCLEOTIDE SEQUENCE [LARGE SCALE GENOMIC DNA]</scope>
</reference>
<evidence type="ECO:0000313" key="1">
    <source>
        <dbReference type="EMBL" id="CAK7340414.1"/>
    </source>
</evidence>
<dbReference type="EMBL" id="CAWUPB010001160">
    <property type="protein sequence ID" value="CAK7340414.1"/>
    <property type="molecule type" value="Genomic_DNA"/>
</dbReference>
<proteinExistence type="predicted"/>
<name>A0AAV1RUN6_9ROSI</name>
<evidence type="ECO:0000313" key="2">
    <source>
        <dbReference type="Proteomes" id="UP001314170"/>
    </source>
</evidence>
<gene>
    <name evidence="1" type="ORF">DCAF_LOCUS15496</name>
</gene>